<protein>
    <submittedName>
        <fullName evidence="1">Uncharacterized protein</fullName>
    </submittedName>
</protein>
<comment type="caution">
    <text evidence="1">The sequence shown here is derived from an EMBL/GenBank/DDBJ whole genome shotgun (WGS) entry which is preliminary data.</text>
</comment>
<gene>
    <name evidence="1" type="ORF">LCGC14_1966000</name>
</gene>
<dbReference type="EMBL" id="LAZR01021736">
    <property type="protein sequence ID" value="KKL84312.1"/>
    <property type="molecule type" value="Genomic_DNA"/>
</dbReference>
<evidence type="ECO:0000313" key="1">
    <source>
        <dbReference type="EMBL" id="KKL84312.1"/>
    </source>
</evidence>
<name>A0A0F9IA88_9ZZZZ</name>
<dbReference type="AlphaFoldDB" id="A0A0F9IA88"/>
<reference evidence="1" key="1">
    <citation type="journal article" date="2015" name="Nature">
        <title>Complex archaea that bridge the gap between prokaryotes and eukaryotes.</title>
        <authorList>
            <person name="Spang A."/>
            <person name="Saw J.H."/>
            <person name="Jorgensen S.L."/>
            <person name="Zaremba-Niedzwiedzka K."/>
            <person name="Martijn J."/>
            <person name="Lind A.E."/>
            <person name="van Eijk R."/>
            <person name="Schleper C."/>
            <person name="Guy L."/>
            <person name="Ettema T.J."/>
        </authorList>
    </citation>
    <scope>NUCLEOTIDE SEQUENCE</scope>
</reference>
<proteinExistence type="predicted"/>
<organism evidence="1">
    <name type="scientific">marine sediment metagenome</name>
    <dbReference type="NCBI Taxonomy" id="412755"/>
    <lineage>
        <taxon>unclassified sequences</taxon>
        <taxon>metagenomes</taxon>
        <taxon>ecological metagenomes</taxon>
    </lineage>
</organism>
<accession>A0A0F9IA88</accession>
<sequence>MTVTEVSVYVSPAEVAFKAACYGLIRFGIHPTPTRINRALGHRRGGGTNSINGRECKWLRVDLQIPAIRGHSKKPCPWNCCTGNNRYPREVPHG</sequence>